<dbReference type="Pfam" id="PF21930">
    <property type="entry name" value="Gp138_C"/>
    <property type="match status" value="1"/>
</dbReference>
<dbReference type="Proteomes" id="UP000000653">
    <property type="component" value="Chromosome"/>
</dbReference>
<dbReference type="SMR" id="A0A0H2ZLV0"/>
<dbReference type="NCBIfam" id="TIGR01644">
    <property type="entry name" value="phage_P2_V"/>
    <property type="match status" value="1"/>
</dbReference>
<dbReference type="InterPro" id="IPR054122">
    <property type="entry name" value="Gp138-like_C"/>
</dbReference>
<evidence type="ECO:0000259" key="1">
    <source>
        <dbReference type="Pfam" id="PF04717"/>
    </source>
</evidence>
<name>A0A0H2ZLV0_PSEAB</name>
<feature type="domain" description="Gp138-like beta-helical trimerization" evidence="2">
    <location>
        <begin position="98"/>
        <end position="169"/>
    </location>
</feature>
<dbReference type="AlphaFoldDB" id="A0A0H2ZLV0"/>
<accession>A0A0H2ZLV0</accession>
<proteinExistence type="predicted"/>
<dbReference type="Gene3D" id="2.40.50.230">
    <property type="entry name" value="Gp5 N-terminal domain"/>
    <property type="match status" value="1"/>
</dbReference>
<dbReference type="KEGG" id="pau:PA14_08010"/>
<dbReference type="Pfam" id="PF04717">
    <property type="entry name" value="Phage_base_V"/>
    <property type="match status" value="1"/>
</dbReference>
<dbReference type="InterPro" id="IPR037026">
    <property type="entry name" value="Vgr_OB-fold_dom_sf"/>
</dbReference>
<dbReference type="InterPro" id="IPR006531">
    <property type="entry name" value="Gp5/Vgr_OB"/>
</dbReference>
<feature type="domain" description="Gp5/Type VI secretion system Vgr protein OB-fold" evidence="1">
    <location>
        <begin position="18"/>
        <end position="84"/>
    </location>
</feature>
<reference evidence="3 4" key="1">
    <citation type="journal article" date="2006" name="Genome Biol.">
        <title>Genomic analysis reveals that Pseudomonas aeruginosa virulence is combinatorial.</title>
        <authorList>
            <person name="Lee D.G."/>
            <person name="Urbach J.M."/>
            <person name="Wu G."/>
            <person name="Liberati N.T."/>
            <person name="Feinbaum R.L."/>
            <person name="Miyata S."/>
            <person name="Diggins L.T."/>
            <person name="He J."/>
            <person name="Saucier M."/>
            <person name="Deziel E."/>
            <person name="Friedman L."/>
            <person name="Li L."/>
            <person name="Grills G."/>
            <person name="Montgomery K."/>
            <person name="Kucherlapati R."/>
            <person name="Rahme L.G."/>
            <person name="Ausubel F.M."/>
        </authorList>
    </citation>
    <scope>NUCLEOTIDE SEQUENCE [LARGE SCALE GENOMIC DNA]</scope>
    <source>
        <strain evidence="3 4">UCBPP-PA14</strain>
    </source>
</reference>
<dbReference type="HOGENOM" id="CLU_088884_5_0_6"/>
<evidence type="ECO:0000259" key="2">
    <source>
        <dbReference type="Pfam" id="PF21930"/>
    </source>
</evidence>
<organism evidence="3 4">
    <name type="scientific">Pseudomonas aeruginosa (strain UCBPP-PA14)</name>
    <dbReference type="NCBI Taxonomy" id="208963"/>
    <lineage>
        <taxon>Bacteria</taxon>
        <taxon>Pseudomonadati</taxon>
        <taxon>Pseudomonadota</taxon>
        <taxon>Gammaproteobacteria</taxon>
        <taxon>Pseudomonadales</taxon>
        <taxon>Pseudomonadaceae</taxon>
        <taxon>Pseudomonas</taxon>
    </lineage>
</organism>
<dbReference type="RefSeq" id="WP_003085141.1">
    <property type="nucleotide sequence ID" value="NC_008463.1"/>
</dbReference>
<dbReference type="BioCyc" id="PAER208963:G1G74-661-MONOMER"/>
<dbReference type="InterPro" id="IPR013046">
    <property type="entry name" value="GpV/Gp45"/>
</dbReference>
<sequence length="185" mass="19422">MSYVSAEHDRMLAAMILPCVVVAVDLAAARVRVRSGDWTSGWLRWHSLAAGKVRHWRAPSIGEQGVLLSPSGGVSMGTFIPGLYGDAGTAPDNSASSETWRFDDGASLSYDWAAHRYRVELPSGTVEVRVGASEVRVSDGAVSLKAPKISLEGPVEIAGTLTVSGDILGGGSIIDTAGNSNHHTH</sequence>
<protein>
    <submittedName>
        <fullName evidence="3">Putative baseplate assembly protein V</fullName>
    </submittedName>
</protein>
<gene>
    <name evidence="3" type="primary">gpV</name>
    <name evidence="3" type="ordered locus">PA14_08010</name>
</gene>
<dbReference type="Gene3D" id="6.20.150.10">
    <property type="match status" value="1"/>
</dbReference>
<evidence type="ECO:0000313" key="3">
    <source>
        <dbReference type="EMBL" id="ABJ15580.1"/>
    </source>
</evidence>
<dbReference type="EMBL" id="CP000438">
    <property type="protein sequence ID" value="ABJ15580.1"/>
    <property type="molecule type" value="Genomic_DNA"/>
</dbReference>
<evidence type="ECO:0000313" key="4">
    <source>
        <dbReference type="Proteomes" id="UP000000653"/>
    </source>
</evidence>